<reference evidence="5 6" key="1">
    <citation type="submission" date="2020-08" db="EMBL/GenBank/DDBJ databases">
        <title>The Agave Microbiome: Exploring the role of microbial communities in plant adaptations to desert environments.</title>
        <authorList>
            <person name="Partida-Martinez L.P."/>
        </authorList>
    </citation>
    <scope>NUCLEOTIDE SEQUENCE [LARGE SCALE GENOMIC DNA]</scope>
    <source>
        <strain evidence="5 6">AT3.2</strain>
    </source>
</reference>
<organism evidence="5 6">
    <name type="scientific">Massilia aurea</name>
    <dbReference type="NCBI Taxonomy" id="373040"/>
    <lineage>
        <taxon>Bacteria</taxon>
        <taxon>Pseudomonadati</taxon>
        <taxon>Pseudomonadota</taxon>
        <taxon>Betaproteobacteria</taxon>
        <taxon>Burkholderiales</taxon>
        <taxon>Oxalobacteraceae</taxon>
        <taxon>Telluria group</taxon>
        <taxon>Massilia</taxon>
    </lineage>
</organism>
<name>A0A7X0CEE7_9BURK</name>
<protein>
    <submittedName>
        <fullName evidence="5">LuxR family transcriptional regulator</fullName>
    </submittedName>
</protein>
<dbReference type="PANTHER" id="PTHR44688">
    <property type="entry name" value="DNA-BINDING TRANSCRIPTIONAL ACTIVATOR DEVR_DOSR"/>
    <property type="match status" value="1"/>
</dbReference>
<dbReference type="EMBL" id="JACHBX010000002">
    <property type="protein sequence ID" value="MBB6134186.1"/>
    <property type="molecule type" value="Genomic_DNA"/>
</dbReference>
<dbReference type="SUPFAM" id="SSF75516">
    <property type="entry name" value="Pheromone-binding domain of LuxR-like quorum-sensing transcription factors"/>
    <property type="match status" value="1"/>
</dbReference>
<dbReference type="PRINTS" id="PR00038">
    <property type="entry name" value="HTHLUXR"/>
</dbReference>
<accession>A0A7X0CEE7</accession>
<dbReference type="SMART" id="SM00421">
    <property type="entry name" value="HTH_LUXR"/>
    <property type="match status" value="1"/>
</dbReference>
<dbReference type="RefSeq" id="WP_370660826.1">
    <property type="nucleotide sequence ID" value="NZ_JACHBX010000002.1"/>
</dbReference>
<dbReference type="Pfam" id="PF03472">
    <property type="entry name" value="Autoind_bind"/>
    <property type="match status" value="1"/>
</dbReference>
<evidence type="ECO:0000259" key="4">
    <source>
        <dbReference type="PROSITE" id="PS50043"/>
    </source>
</evidence>
<dbReference type="InterPro" id="IPR005143">
    <property type="entry name" value="TF_LuxR_autoind-bd_dom"/>
</dbReference>
<dbReference type="AlphaFoldDB" id="A0A7X0CEE7"/>
<dbReference type="CDD" id="cd06170">
    <property type="entry name" value="LuxR_C_like"/>
    <property type="match status" value="1"/>
</dbReference>
<dbReference type="PROSITE" id="PS50043">
    <property type="entry name" value="HTH_LUXR_2"/>
    <property type="match status" value="1"/>
</dbReference>
<keyword evidence="3" id="KW-0804">Transcription</keyword>
<dbReference type="Gene3D" id="1.10.10.10">
    <property type="entry name" value="Winged helix-like DNA-binding domain superfamily/Winged helix DNA-binding domain"/>
    <property type="match status" value="1"/>
</dbReference>
<comment type="caution">
    <text evidence="5">The sequence shown here is derived from an EMBL/GenBank/DDBJ whole genome shotgun (WGS) entry which is preliminary data.</text>
</comment>
<dbReference type="SUPFAM" id="SSF46894">
    <property type="entry name" value="C-terminal effector domain of the bipartite response regulators"/>
    <property type="match status" value="1"/>
</dbReference>
<dbReference type="GO" id="GO:0003677">
    <property type="term" value="F:DNA binding"/>
    <property type="evidence" value="ECO:0007669"/>
    <property type="project" value="UniProtKB-KW"/>
</dbReference>
<feature type="domain" description="HTH luxR-type" evidence="4">
    <location>
        <begin position="173"/>
        <end position="238"/>
    </location>
</feature>
<keyword evidence="2" id="KW-0238">DNA-binding</keyword>
<evidence type="ECO:0000256" key="1">
    <source>
        <dbReference type="ARBA" id="ARBA00023015"/>
    </source>
</evidence>
<dbReference type="InterPro" id="IPR016032">
    <property type="entry name" value="Sig_transdc_resp-reg_C-effctor"/>
</dbReference>
<proteinExistence type="predicted"/>
<evidence type="ECO:0000313" key="5">
    <source>
        <dbReference type="EMBL" id="MBB6134186.1"/>
    </source>
</evidence>
<gene>
    <name evidence="5" type="ORF">HD842_002328</name>
</gene>
<keyword evidence="6" id="KW-1185">Reference proteome</keyword>
<dbReference type="InterPro" id="IPR036388">
    <property type="entry name" value="WH-like_DNA-bd_sf"/>
</dbReference>
<evidence type="ECO:0000256" key="2">
    <source>
        <dbReference type="ARBA" id="ARBA00023125"/>
    </source>
</evidence>
<dbReference type="Pfam" id="PF00196">
    <property type="entry name" value="GerE"/>
    <property type="match status" value="1"/>
</dbReference>
<evidence type="ECO:0000313" key="6">
    <source>
        <dbReference type="Proteomes" id="UP000540787"/>
    </source>
</evidence>
<dbReference type="Proteomes" id="UP000540787">
    <property type="component" value="Unassembled WGS sequence"/>
</dbReference>
<sequence length="240" mass="25947">MANESMAQWRARHLDAMGRAVDADGLFAVVAGAARELGFDYCAYGMRKPMPLSKRSTLMLNNYPDVWQARYADQGYLGQDPTVRHGAVSLLPLLWSEPVFAQARPLWEDARGHGLQVGWAQASRTPDGCVGMLTLARSHDALSETELDQSEANMSWLAHAAHQGLARLQRPAPGTPVLALSAREAEVLRWMADGKTSSEAGTILSLSERTVNFHVANALLKLGAANKTAAVVKAALFGLL</sequence>
<keyword evidence="1" id="KW-0805">Transcription regulation</keyword>
<dbReference type="Gene3D" id="3.30.450.80">
    <property type="entry name" value="Transcription factor LuxR-like, autoinducer-binding domain"/>
    <property type="match status" value="1"/>
</dbReference>
<dbReference type="InterPro" id="IPR000792">
    <property type="entry name" value="Tscrpt_reg_LuxR_C"/>
</dbReference>
<dbReference type="InterPro" id="IPR036693">
    <property type="entry name" value="TF_LuxR_autoind-bd_dom_sf"/>
</dbReference>
<evidence type="ECO:0000256" key="3">
    <source>
        <dbReference type="ARBA" id="ARBA00023163"/>
    </source>
</evidence>
<dbReference type="PANTHER" id="PTHR44688:SF16">
    <property type="entry name" value="DNA-BINDING TRANSCRIPTIONAL ACTIVATOR DEVR_DOSR"/>
    <property type="match status" value="1"/>
</dbReference>
<dbReference type="GO" id="GO:0006355">
    <property type="term" value="P:regulation of DNA-templated transcription"/>
    <property type="evidence" value="ECO:0007669"/>
    <property type="project" value="InterPro"/>
</dbReference>